<reference evidence="1" key="1">
    <citation type="submission" date="2025-08" db="UniProtKB">
        <authorList>
            <consortium name="Ensembl"/>
        </authorList>
    </citation>
    <scope>IDENTIFICATION</scope>
</reference>
<dbReference type="Proteomes" id="UP000472261">
    <property type="component" value="Unplaced"/>
</dbReference>
<evidence type="ECO:0000313" key="1">
    <source>
        <dbReference type="Ensembl" id="ENSPCLP00000011815.1"/>
    </source>
</evidence>
<reference evidence="1" key="2">
    <citation type="submission" date="2025-09" db="UniProtKB">
        <authorList>
            <consortium name="Ensembl"/>
        </authorList>
    </citation>
    <scope>IDENTIFICATION</scope>
</reference>
<proteinExistence type="predicted"/>
<evidence type="ECO:0000313" key="2">
    <source>
        <dbReference type="Proteomes" id="UP000472261"/>
    </source>
</evidence>
<keyword evidence="2" id="KW-1185">Reference proteome</keyword>
<name>A0A669PWH4_PHACC</name>
<organism evidence="1 2">
    <name type="scientific">Phasianus colchicus</name>
    <name type="common">Common pheasant</name>
    <dbReference type="NCBI Taxonomy" id="9054"/>
    <lineage>
        <taxon>Eukaryota</taxon>
        <taxon>Metazoa</taxon>
        <taxon>Chordata</taxon>
        <taxon>Craniata</taxon>
        <taxon>Vertebrata</taxon>
        <taxon>Euteleostomi</taxon>
        <taxon>Archelosauria</taxon>
        <taxon>Archosauria</taxon>
        <taxon>Dinosauria</taxon>
        <taxon>Saurischia</taxon>
        <taxon>Theropoda</taxon>
        <taxon>Coelurosauria</taxon>
        <taxon>Aves</taxon>
        <taxon>Neognathae</taxon>
        <taxon>Galloanserae</taxon>
        <taxon>Galliformes</taxon>
        <taxon>Phasianidae</taxon>
        <taxon>Phasianinae</taxon>
        <taxon>Phasianus</taxon>
    </lineage>
</organism>
<dbReference type="AlphaFoldDB" id="A0A669PWH4"/>
<sequence>MEAARLLGGSGAKYETPDTRNQIRSAVSARTQVMTSCRQTPSRGRRQPLSMQLLPQPLRGTVFSFPCSILRGTGF</sequence>
<dbReference type="Ensembl" id="ENSPCLT00000015778.1">
    <property type="protein sequence ID" value="ENSPCLP00000011815.1"/>
    <property type="gene ID" value="ENSPCLG00000009725.1"/>
</dbReference>
<protein>
    <submittedName>
        <fullName evidence="1">Uncharacterized protein</fullName>
    </submittedName>
</protein>
<accession>A0A669PWH4</accession>